<dbReference type="PROSITE" id="PS51257">
    <property type="entry name" value="PROKAR_LIPOPROTEIN"/>
    <property type="match status" value="1"/>
</dbReference>
<dbReference type="Gene3D" id="3.55.50.30">
    <property type="match status" value="1"/>
</dbReference>
<protein>
    <submittedName>
        <fullName evidence="3">Pilus (MSHA type) biogenesis protein MshL</fullName>
    </submittedName>
</protein>
<gene>
    <name evidence="3" type="primary">mshL</name>
    <name evidence="3" type="ORF">ENM15_02740</name>
</gene>
<dbReference type="InterPro" id="IPR001775">
    <property type="entry name" value="GspD/PilQ"/>
</dbReference>
<dbReference type="GO" id="GO:0009306">
    <property type="term" value="P:protein secretion"/>
    <property type="evidence" value="ECO:0007669"/>
    <property type="project" value="InterPro"/>
</dbReference>
<evidence type="ECO:0000256" key="1">
    <source>
        <dbReference type="RuleBase" id="RU004003"/>
    </source>
</evidence>
<name>A0A7V5XFX3_9BACT</name>
<dbReference type="InterPro" id="IPR050810">
    <property type="entry name" value="Bact_Secretion_Sys_Channel"/>
</dbReference>
<feature type="domain" description="Type II/III secretion system secretin-like" evidence="2">
    <location>
        <begin position="359"/>
        <end position="533"/>
    </location>
</feature>
<comment type="caution">
    <text evidence="3">The sequence shown here is derived from an EMBL/GenBank/DDBJ whole genome shotgun (WGS) entry which is preliminary data.</text>
</comment>
<organism evidence="3">
    <name type="scientific">Thermodesulfobacterium geofontis</name>
    <dbReference type="NCBI Taxonomy" id="1295609"/>
    <lineage>
        <taxon>Bacteria</taxon>
        <taxon>Pseudomonadati</taxon>
        <taxon>Thermodesulfobacteriota</taxon>
        <taxon>Thermodesulfobacteria</taxon>
        <taxon>Thermodesulfobacteriales</taxon>
        <taxon>Thermodesulfobacteriaceae</taxon>
        <taxon>Thermodesulfobacterium</taxon>
    </lineage>
</organism>
<reference evidence="3" key="1">
    <citation type="journal article" date="2020" name="mSystems">
        <title>Genome- and Community-Level Interaction Insights into Carbon Utilization and Element Cycling Functions of Hydrothermarchaeota in Hydrothermal Sediment.</title>
        <authorList>
            <person name="Zhou Z."/>
            <person name="Liu Y."/>
            <person name="Xu W."/>
            <person name="Pan J."/>
            <person name="Luo Z.H."/>
            <person name="Li M."/>
        </authorList>
    </citation>
    <scope>NUCLEOTIDE SEQUENCE [LARGE SCALE GENOMIC DNA]</scope>
    <source>
        <strain evidence="3">SpSt-106</strain>
    </source>
</reference>
<proteinExistence type="inferred from homology"/>
<dbReference type="InterPro" id="IPR013358">
    <property type="entry name" value="Pilus_biogenesis_MshL"/>
</dbReference>
<comment type="similarity">
    <text evidence="1">Belongs to the bacterial secretin family.</text>
</comment>
<dbReference type="EMBL" id="DRWR01000049">
    <property type="protein sequence ID" value="HHQ15719.1"/>
    <property type="molecule type" value="Genomic_DNA"/>
</dbReference>
<dbReference type="InterPro" id="IPR004846">
    <property type="entry name" value="T2SS/T3SS_dom"/>
</dbReference>
<dbReference type="Pfam" id="PF00263">
    <property type="entry name" value="Secretin"/>
    <property type="match status" value="1"/>
</dbReference>
<dbReference type="AlphaFoldDB" id="A0A7V5XFX3"/>
<evidence type="ECO:0000313" key="3">
    <source>
        <dbReference type="EMBL" id="HHQ15719.1"/>
    </source>
</evidence>
<accession>A0A7V5XFX3</accession>
<dbReference type="PRINTS" id="PR00811">
    <property type="entry name" value="BCTERIALGSPD"/>
</dbReference>
<dbReference type="PANTHER" id="PTHR30332">
    <property type="entry name" value="PROBABLE GENERAL SECRETION PATHWAY PROTEIN D"/>
    <property type="match status" value="1"/>
</dbReference>
<dbReference type="GO" id="GO:0015627">
    <property type="term" value="C:type II protein secretion system complex"/>
    <property type="evidence" value="ECO:0007669"/>
    <property type="project" value="TreeGrafter"/>
</dbReference>
<sequence length="533" mass="59253">MWTYKLKTKLKGSFWGKLLVFSLLIFLVSCATKESELEKASSEFLKRAYGNETKEAPLIPQTQESQLAPIYKEVSPLETKVLTLLFKDEKFENVLYFLAREAGLNLVISPEVYTLIPEEAKKISFHFKNQTLKNILESILESLNLHYQIKKGILYVVPFEEKTYSLGFLHVTQESSFNLGGDVLGAAGMIGYGVGAGVGAGVGVGAGMGYGMGYGMGAPLTGRYEIKGELEKKQIDIYTQLEESIKALLSDKGIYTLNRLTGTLYVKDRPSHIKMISKFIEDLKSRYQKQVLIEAKIVEVALSKEHDMGIDWLQIANYSLENRIRLDQLTSRFSTNPDEPTIALTITGRPGIDLILNLLKQYGNLNLLSNPRLRVIHGQPALISVGRSLEFVKQITRELVTAEQVAQVQVSVFTSSIFDGVLLGVTPYITEENEILLHVVPIKSDIISLRKESFGQDTSVTLPEVNLREATSIIKVSPGDIIVLGGLILEKESVNERKIAGAGDIPILGNLFKREQKTSQKTELVIIIKVNLV</sequence>
<evidence type="ECO:0000259" key="2">
    <source>
        <dbReference type="Pfam" id="PF00263"/>
    </source>
</evidence>
<dbReference type="PANTHER" id="PTHR30332:SF17">
    <property type="entry name" value="TYPE IV PILIATION SYSTEM PROTEIN DR_0774-RELATED"/>
    <property type="match status" value="1"/>
</dbReference>
<dbReference type="NCBIfam" id="TIGR02519">
    <property type="entry name" value="pilus_MshL"/>
    <property type="match status" value="1"/>
</dbReference>